<comment type="subcellular location">
    <subcellularLocation>
        <location evidence="1">Cell membrane</location>
        <topology evidence="1">Multi-pass membrane protein</topology>
    </subcellularLocation>
</comment>
<dbReference type="AlphaFoldDB" id="A0A7X2TDS9"/>
<comment type="caution">
    <text evidence="9">The sequence shown here is derived from an EMBL/GenBank/DDBJ whole genome shotgun (WGS) entry which is preliminary data.</text>
</comment>
<accession>A0A7X2TDS9</accession>
<evidence type="ECO:0000256" key="3">
    <source>
        <dbReference type="ARBA" id="ARBA00022448"/>
    </source>
</evidence>
<name>A0A7X2TDS9_9CLOT</name>
<evidence type="ECO:0000256" key="7">
    <source>
        <dbReference type="ARBA" id="ARBA00023136"/>
    </source>
</evidence>
<evidence type="ECO:0000313" key="10">
    <source>
        <dbReference type="Proteomes" id="UP000429958"/>
    </source>
</evidence>
<dbReference type="EMBL" id="VUMD01000023">
    <property type="protein sequence ID" value="MSS38379.1"/>
    <property type="molecule type" value="Genomic_DNA"/>
</dbReference>
<evidence type="ECO:0000256" key="6">
    <source>
        <dbReference type="ARBA" id="ARBA00022989"/>
    </source>
</evidence>
<evidence type="ECO:0000256" key="4">
    <source>
        <dbReference type="ARBA" id="ARBA00022475"/>
    </source>
</evidence>
<feature type="transmembrane region" description="Helical" evidence="8">
    <location>
        <begin position="43"/>
        <end position="64"/>
    </location>
</feature>
<proteinExistence type="inferred from homology"/>
<feature type="transmembrane region" description="Helical" evidence="8">
    <location>
        <begin position="301"/>
        <end position="324"/>
    </location>
</feature>
<feature type="transmembrane region" description="Helical" evidence="8">
    <location>
        <begin position="186"/>
        <end position="209"/>
    </location>
</feature>
<organism evidence="9 10">
    <name type="scientific">Clostridium porci</name>
    <dbReference type="NCBI Taxonomy" id="2605778"/>
    <lineage>
        <taxon>Bacteria</taxon>
        <taxon>Bacillati</taxon>
        <taxon>Bacillota</taxon>
        <taxon>Clostridia</taxon>
        <taxon>Eubacteriales</taxon>
        <taxon>Clostridiaceae</taxon>
        <taxon>Clostridium</taxon>
    </lineage>
</organism>
<keyword evidence="4" id="KW-1003">Cell membrane</keyword>
<evidence type="ECO:0000313" key="9">
    <source>
        <dbReference type="EMBL" id="MSS38379.1"/>
    </source>
</evidence>
<evidence type="ECO:0000256" key="2">
    <source>
        <dbReference type="ARBA" id="ARBA00009773"/>
    </source>
</evidence>
<dbReference type="RefSeq" id="WP_154473808.1">
    <property type="nucleotide sequence ID" value="NZ_VUMD01000023.1"/>
</dbReference>
<dbReference type="Pfam" id="PF01594">
    <property type="entry name" value="AI-2E_transport"/>
    <property type="match status" value="1"/>
</dbReference>
<reference evidence="9 10" key="1">
    <citation type="submission" date="2019-08" db="EMBL/GenBank/DDBJ databases">
        <title>In-depth cultivation of the pig gut microbiome towards novel bacterial diversity and tailored functional studies.</title>
        <authorList>
            <person name="Wylensek D."/>
            <person name="Hitch T.C.A."/>
            <person name="Clavel T."/>
        </authorList>
    </citation>
    <scope>NUCLEOTIDE SEQUENCE [LARGE SCALE GENOMIC DNA]</scope>
    <source>
        <strain evidence="9 10">WCA-389-WT-23D1</strain>
    </source>
</reference>
<feature type="transmembrane region" description="Helical" evidence="8">
    <location>
        <begin position="9"/>
        <end position="31"/>
    </location>
</feature>
<keyword evidence="3" id="KW-0813">Transport</keyword>
<protein>
    <submittedName>
        <fullName evidence="9">AI-2E family transporter</fullName>
    </submittedName>
</protein>
<evidence type="ECO:0000256" key="8">
    <source>
        <dbReference type="SAM" id="Phobius"/>
    </source>
</evidence>
<evidence type="ECO:0000256" key="5">
    <source>
        <dbReference type="ARBA" id="ARBA00022692"/>
    </source>
</evidence>
<comment type="similarity">
    <text evidence="2">Belongs to the autoinducer-2 exporter (AI-2E) (TC 2.A.86) family.</text>
</comment>
<keyword evidence="10" id="KW-1185">Reference proteome</keyword>
<gene>
    <name evidence="9" type="ORF">FYJ39_18045</name>
</gene>
<dbReference type="GO" id="GO:0005886">
    <property type="term" value="C:plasma membrane"/>
    <property type="evidence" value="ECO:0007669"/>
    <property type="project" value="UniProtKB-SubCell"/>
</dbReference>
<dbReference type="PROSITE" id="PS51257">
    <property type="entry name" value="PROKAR_LIPOPROTEIN"/>
    <property type="match status" value="1"/>
</dbReference>
<sequence>MRRVRFKNYIYWGITALAVIACSVAFGFFLSRFDLVAGAVEKVVEILMPVIYGAVLAYLMLPVYNKTRAFAERRLAQIIKSKNIVNRIGKAVGTLVSLIVLFAIVAGLCRMILPEIYNSIMGLQATMGESINNLNLWVERIFEENSTLEQYVMPVYEQLVTEFQNWLTIDLVPNISKIISEVSTGLFNVVTVLKNILIGIIVMVYFLNIKDTLSAQAKKIVYSLLNLKSANRMISEVRLTHKVFGGFITGKLLDSLIIGIMCFFALQFLNMPYILLVSVIVGVTNVIPFFGPFIGAIPSAFLILLVSPVKCLYFLIFILVLQQFDGNILGPKILGDSTGLPSFWVLFSILLFGGLFGFVGMIIAVPLFAVIYRFISLYVSKSLAKKNLSVRTGDYLSLRYIDEEKGTYVDKSGCKEELLREASAEDGQQNGRTEADRE</sequence>
<keyword evidence="5 8" id="KW-0812">Transmembrane</keyword>
<keyword evidence="7 8" id="KW-0472">Membrane</keyword>
<feature type="transmembrane region" description="Helical" evidence="8">
    <location>
        <begin position="91"/>
        <end position="113"/>
    </location>
</feature>
<evidence type="ECO:0000256" key="1">
    <source>
        <dbReference type="ARBA" id="ARBA00004651"/>
    </source>
</evidence>
<dbReference type="PANTHER" id="PTHR21716">
    <property type="entry name" value="TRANSMEMBRANE PROTEIN"/>
    <property type="match status" value="1"/>
</dbReference>
<feature type="transmembrane region" description="Helical" evidence="8">
    <location>
        <begin position="344"/>
        <end position="375"/>
    </location>
</feature>
<dbReference type="GO" id="GO:0055085">
    <property type="term" value="P:transmembrane transport"/>
    <property type="evidence" value="ECO:0007669"/>
    <property type="project" value="TreeGrafter"/>
</dbReference>
<dbReference type="InterPro" id="IPR002549">
    <property type="entry name" value="AI-2E-like"/>
</dbReference>
<keyword evidence="6 8" id="KW-1133">Transmembrane helix</keyword>
<feature type="transmembrane region" description="Helical" evidence="8">
    <location>
        <begin position="243"/>
        <end position="266"/>
    </location>
</feature>
<dbReference type="PANTHER" id="PTHR21716:SF53">
    <property type="entry name" value="PERMEASE PERM-RELATED"/>
    <property type="match status" value="1"/>
</dbReference>
<dbReference type="Proteomes" id="UP000429958">
    <property type="component" value="Unassembled WGS sequence"/>
</dbReference>
<feature type="transmembrane region" description="Helical" evidence="8">
    <location>
        <begin position="272"/>
        <end position="294"/>
    </location>
</feature>